<name>A0A1Z4N3H9_9CYAN</name>
<keyword evidence="2" id="KW-1185">Reference proteome</keyword>
<protein>
    <submittedName>
        <fullName evidence="1">Ferredoxin-like protein</fullName>
    </submittedName>
</protein>
<evidence type="ECO:0000313" key="1">
    <source>
        <dbReference type="EMBL" id="BAZ00231.1"/>
    </source>
</evidence>
<dbReference type="Proteomes" id="UP000218785">
    <property type="component" value="Chromosome"/>
</dbReference>
<dbReference type="EMBL" id="AP018248">
    <property type="protein sequence ID" value="BAZ00231.1"/>
    <property type="molecule type" value="Genomic_DNA"/>
</dbReference>
<dbReference type="KEGG" id="ttq:NIES37_42200"/>
<accession>A0A1Z4N3H9</accession>
<reference evidence="1 2" key="1">
    <citation type="submission" date="2017-06" db="EMBL/GenBank/DDBJ databases">
        <title>Genome sequencing of cyanobaciteial culture collection at National Institute for Environmental Studies (NIES).</title>
        <authorList>
            <person name="Hirose Y."/>
            <person name="Shimura Y."/>
            <person name="Fujisawa T."/>
            <person name="Nakamura Y."/>
            <person name="Kawachi M."/>
        </authorList>
    </citation>
    <scope>NUCLEOTIDE SEQUENCE [LARGE SCALE GENOMIC DNA]</scope>
    <source>
        <strain evidence="1 2">NIES-37</strain>
    </source>
</reference>
<evidence type="ECO:0000313" key="2">
    <source>
        <dbReference type="Proteomes" id="UP000218785"/>
    </source>
</evidence>
<proteinExistence type="predicted"/>
<organism evidence="1 2">
    <name type="scientific">Tolypothrix tenuis PCC 7101</name>
    <dbReference type="NCBI Taxonomy" id="231146"/>
    <lineage>
        <taxon>Bacteria</taxon>
        <taxon>Bacillati</taxon>
        <taxon>Cyanobacteriota</taxon>
        <taxon>Cyanophyceae</taxon>
        <taxon>Nostocales</taxon>
        <taxon>Tolypothrichaceae</taxon>
        <taxon>Tolypothrix</taxon>
    </lineage>
</organism>
<sequence>MNNNIAIQYSRKIPKTTKYLGNKPLGNCLETFGFAKIQRHIFICFRQTVTKLLLKTS</sequence>
<gene>
    <name evidence="1" type="ORF">NIES37_42200</name>
</gene>
<dbReference type="AlphaFoldDB" id="A0A1Z4N3H9"/>